<dbReference type="PRINTS" id="PR00035">
    <property type="entry name" value="HTHGNTR"/>
</dbReference>
<dbReference type="Gene3D" id="1.10.10.10">
    <property type="entry name" value="Winged helix-like DNA-binding domain superfamily/Winged helix DNA-binding domain"/>
    <property type="match status" value="1"/>
</dbReference>
<keyword evidence="2 6" id="KW-0238">DNA-binding</keyword>
<evidence type="ECO:0000313" key="6">
    <source>
        <dbReference type="EMBL" id="SDQ41718.1"/>
    </source>
</evidence>
<dbReference type="InterPro" id="IPR000524">
    <property type="entry name" value="Tscrpt_reg_HTH_GntR"/>
</dbReference>
<dbReference type="PANTHER" id="PTHR43537">
    <property type="entry name" value="TRANSCRIPTIONAL REGULATOR, GNTR FAMILY"/>
    <property type="match status" value="1"/>
</dbReference>
<organism evidence="6 7">
    <name type="scientific">Crystallibacter crystallopoietes</name>
    <dbReference type="NCBI Taxonomy" id="37928"/>
    <lineage>
        <taxon>Bacteria</taxon>
        <taxon>Bacillati</taxon>
        <taxon>Actinomycetota</taxon>
        <taxon>Actinomycetes</taxon>
        <taxon>Micrococcales</taxon>
        <taxon>Micrococcaceae</taxon>
        <taxon>Crystallibacter</taxon>
    </lineage>
</organism>
<evidence type="ECO:0000256" key="3">
    <source>
        <dbReference type="ARBA" id="ARBA00023163"/>
    </source>
</evidence>
<dbReference type="GO" id="GO:0003677">
    <property type="term" value="F:DNA binding"/>
    <property type="evidence" value="ECO:0007669"/>
    <property type="project" value="UniProtKB-KW"/>
</dbReference>
<evidence type="ECO:0000259" key="5">
    <source>
        <dbReference type="PROSITE" id="PS50949"/>
    </source>
</evidence>
<proteinExistence type="predicted"/>
<dbReference type="InterPro" id="IPR036388">
    <property type="entry name" value="WH-like_DNA-bd_sf"/>
</dbReference>
<keyword evidence="7" id="KW-1185">Reference proteome</keyword>
<feature type="coiled-coil region" evidence="4">
    <location>
        <begin position="123"/>
        <end position="150"/>
    </location>
</feature>
<dbReference type="AlphaFoldDB" id="A0A1H1APN6"/>
<evidence type="ECO:0000313" key="7">
    <source>
        <dbReference type="Proteomes" id="UP000181917"/>
    </source>
</evidence>
<evidence type="ECO:0000256" key="4">
    <source>
        <dbReference type="SAM" id="Coils"/>
    </source>
</evidence>
<feature type="domain" description="HTH gntR-type" evidence="5">
    <location>
        <begin position="13"/>
        <end position="83"/>
    </location>
</feature>
<dbReference type="KEGG" id="acry:AC20117_12155"/>
<gene>
    <name evidence="6" type="ORF">SAMN04489742_1034</name>
</gene>
<dbReference type="Pfam" id="PF07729">
    <property type="entry name" value="FCD"/>
    <property type="match status" value="1"/>
</dbReference>
<keyword evidence="4" id="KW-0175">Coiled coil</keyword>
<dbReference type="SUPFAM" id="SSF46785">
    <property type="entry name" value="Winged helix' DNA-binding domain"/>
    <property type="match status" value="1"/>
</dbReference>
<dbReference type="CDD" id="cd07377">
    <property type="entry name" value="WHTH_GntR"/>
    <property type="match status" value="1"/>
</dbReference>
<evidence type="ECO:0000256" key="2">
    <source>
        <dbReference type="ARBA" id="ARBA00023125"/>
    </source>
</evidence>
<keyword evidence="3" id="KW-0804">Transcription</keyword>
<dbReference type="OrthoDB" id="3567645at2"/>
<dbReference type="SUPFAM" id="SSF48008">
    <property type="entry name" value="GntR ligand-binding domain-like"/>
    <property type="match status" value="1"/>
</dbReference>
<accession>A0A1H1APN6</accession>
<dbReference type="PANTHER" id="PTHR43537:SF5">
    <property type="entry name" value="UXU OPERON TRANSCRIPTIONAL REGULATOR"/>
    <property type="match status" value="1"/>
</dbReference>
<dbReference type="InterPro" id="IPR008920">
    <property type="entry name" value="TF_FadR/GntR_C"/>
</dbReference>
<dbReference type="SMART" id="SM00895">
    <property type="entry name" value="FCD"/>
    <property type="match status" value="1"/>
</dbReference>
<protein>
    <submittedName>
        <fullName evidence="6">DNA-binding transcriptional regulator, FadR family</fullName>
    </submittedName>
</protein>
<evidence type="ECO:0000256" key="1">
    <source>
        <dbReference type="ARBA" id="ARBA00023015"/>
    </source>
</evidence>
<sequence length="256" mass="27995">MGETPTAQSAPKARAFEAIVQHVEQAVLSGELKTGDRLPGERELVTRFEVSRSSVREAMRVLESSGLVAARPGDPRGAVILAPTAAPLRKLMTRLTQASSSSLSDLLIYRMTLESAANSLAATRRTEADLLQLEKAMARMRQARQQGQQAFSQADLDFHDVVARASGNTMIQISGEAVRQSIEELITSSIQESGDDRELMLRTIAHHSDVFDAIRNRDAHLAEHLARSSLFEYYGHLLQDADREALAALASFGTPE</sequence>
<dbReference type="EMBL" id="FNKH01000002">
    <property type="protein sequence ID" value="SDQ41718.1"/>
    <property type="molecule type" value="Genomic_DNA"/>
</dbReference>
<reference evidence="6 7" key="1">
    <citation type="submission" date="2016-10" db="EMBL/GenBank/DDBJ databases">
        <authorList>
            <person name="de Groot N.N."/>
        </authorList>
    </citation>
    <scope>NUCLEOTIDE SEQUENCE [LARGE SCALE GENOMIC DNA]</scope>
    <source>
        <strain evidence="6 7">DSM 20117</strain>
    </source>
</reference>
<dbReference type="GO" id="GO:0003700">
    <property type="term" value="F:DNA-binding transcription factor activity"/>
    <property type="evidence" value="ECO:0007669"/>
    <property type="project" value="InterPro"/>
</dbReference>
<keyword evidence="1" id="KW-0805">Transcription regulation</keyword>
<dbReference type="InterPro" id="IPR036390">
    <property type="entry name" value="WH_DNA-bd_sf"/>
</dbReference>
<dbReference type="SMART" id="SM00345">
    <property type="entry name" value="HTH_GNTR"/>
    <property type="match status" value="1"/>
</dbReference>
<dbReference type="Gene3D" id="1.20.120.530">
    <property type="entry name" value="GntR ligand-binding domain-like"/>
    <property type="match status" value="1"/>
</dbReference>
<dbReference type="InterPro" id="IPR011711">
    <property type="entry name" value="GntR_C"/>
</dbReference>
<name>A0A1H1APN6_9MICC</name>
<dbReference type="Proteomes" id="UP000181917">
    <property type="component" value="Unassembled WGS sequence"/>
</dbReference>
<dbReference type="Pfam" id="PF00392">
    <property type="entry name" value="GntR"/>
    <property type="match status" value="1"/>
</dbReference>
<dbReference type="PROSITE" id="PS50949">
    <property type="entry name" value="HTH_GNTR"/>
    <property type="match status" value="1"/>
</dbReference>
<dbReference type="RefSeq" id="WP_074699517.1">
    <property type="nucleotide sequence ID" value="NZ_CP018863.1"/>
</dbReference>
<dbReference type="STRING" id="37928.SAMN04489742_1034"/>